<reference evidence="2 3" key="1">
    <citation type="submission" date="2024-10" db="EMBL/GenBank/DDBJ databases">
        <title>Updated reference genomes for cyclostephanoid diatoms.</title>
        <authorList>
            <person name="Roberts W.R."/>
            <person name="Alverson A.J."/>
        </authorList>
    </citation>
    <scope>NUCLEOTIDE SEQUENCE [LARGE SCALE GENOMIC DNA]</scope>
    <source>
        <strain evidence="2 3">AJA010-31</strain>
    </source>
</reference>
<dbReference type="AlphaFoldDB" id="A0ABD3Q005"/>
<evidence type="ECO:0000313" key="2">
    <source>
        <dbReference type="EMBL" id="KAL3793617.1"/>
    </source>
</evidence>
<dbReference type="PANTHER" id="PTHR13271:SF137">
    <property type="entry name" value="SET DOMAIN-CONTAINING PROTEIN"/>
    <property type="match status" value="1"/>
</dbReference>
<proteinExistence type="predicted"/>
<organism evidence="2 3">
    <name type="scientific">Cyclotella atomus</name>
    <dbReference type="NCBI Taxonomy" id="382360"/>
    <lineage>
        <taxon>Eukaryota</taxon>
        <taxon>Sar</taxon>
        <taxon>Stramenopiles</taxon>
        <taxon>Ochrophyta</taxon>
        <taxon>Bacillariophyta</taxon>
        <taxon>Coscinodiscophyceae</taxon>
        <taxon>Thalassiosirophycidae</taxon>
        <taxon>Stephanodiscales</taxon>
        <taxon>Stephanodiscaceae</taxon>
        <taxon>Cyclotella</taxon>
    </lineage>
</organism>
<dbReference type="EMBL" id="JALLPJ020000388">
    <property type="protein sequence ID" value="KAL3793617.1"/>
    <property type="molecule type" value="Genomic_DNA"/>
</dbReference>
<dbReference type="Proteomes" id="UP001530400">
    <property type="component" value="Unassembled WGS sequence"/>
</dbReference>
<dbReference type="CDD" id="cd10527">
    <property type="entry name" value="SET_LSMT"/>
    <property type="match status" value="1"/>
</dbReference>
<keyword evidence="3" id="KW-1185">Reference proteome</keyword>
<dbReference type="Gene3D" id="3.90.1410.10">
    <property type="entry name" value="set domain protein methyltransferase, domain 1"/>
    <property type="match status" value="1"/>
</dbReference>
<gene>
    <name evidence="2" type="ORF">ACHAWO_001666</name>
</gene>
<dbReference type="InterPro" id="IPR050600">
    <property type="entry name" value="SETD3_SETD6_MTase"/>
</dbReference>
<evidence type="ECO:0000313" key="3">
    <source>
        <dbReference type="Proteomes" id="UP001530400"/>
    </source>
</evidence>
<comment type="caution">
    <text evidence="2">The sequence shown here is derived from an EMBL/GenBank/DDBJ whole genome shotgun (WGS) entry which is preliminary data.</text>
</comment>
<protein>
    <recommendedName>
        <fullName evidence="1">SET domain-containing protein</fullName>
    </recommendedName>
</protein>
<dbReference type="InterPro" id="IPR001214">
    <property type="entry name" value="SET_dom"/>
</dbReference>
<dbReference type="SUPFAM" id="SSF82199">
    <property type="entry name" value="SET domain"/>
    <property type="match status" value="1"/>
</dbReference>
<name>A0ABD3Q005_9STRA</name>
<sequence>MVALSKASNAFLAWTASQGIQTTLNLAERANGRYTSCSQDIQAGQDLLSCPLSACIVAGSLEELAEYLSYERKRGEKSKYAPYMDVLPSMEDDNLLALPRFWNSKRLDMVTDGGQLEARMLRDERKDIDQWALACVDSRANFLGDGRYAMTPMLDMINHDGTAQTRARIDVNKGFSGSGNVLHLTTGTSYPKGDEAYISYGNLANIDSLVDYGFVAENNIHNKESVEVRMMRQRPFPITVYADGSIDAGSKATLRYNLATEEELEVFSNLEEGQGLGILAKPISNRNELDVSSFIASTIAEASDEARAGADDAKGDSLIHAYLSERAKLLDLAIERIKSKYPALEY</sequence>
<dbReference type="PANTHER" id="PTHR13271">
    <property type="entry name" value="UNCHARACTERIZED PUTATIVE METHYLTRANSFERASE"/>
    <property type="match status" value="1"/>
</dbReference>
<accession>A0ABD3Q005</accession>
<evidence type="ECO:0000259" key="1">
    <source>
        <dbReference type="PROSITE" id="PS50280"/>
    </source>
</evidence>
<feature type="domain" description="SET" evidence="1">
    <location>
        <begin position="18"/>
        <end position="201"/>
    </location>
</feature>
<dbReference type="PROSITE" id="PS50280">
    <property type="entry name" value="SET"/>
    <property type="match status" value="1"/>
</dbReference>
<dbReference type="InterPro" id="IPR046341">
    <property type="entry name" value="SET_dom_sf"/>
</dbReference>